<dbReference type="HAMAP" id="MF_00061">
    <property type="entry name" value="IspE"/>
    <property type="match status" value="1"/>
</dbReference>
<comment type="function">
    <text evidence="10">Catalyzes the phosphorylation of the position 2 hydroxy group of 4-diphosphocytidyl-2C-methyl-D-erythritol.</text>
</comment>
<dbReference type="GO" id="GO:0050515">
    <property type="term" value="F:4-(cytidine 5'-diphospho)-2-C-methyl-D-erythritol kinase activity"/>
    <property type="evidence" value="ECO:0007669"/>
    <property type="project" value="UniProtKB-UniRule"/>
</dbReference>
<evidence type="ECO:0000256" key="10">
    <source>
        <dbReference type="HAMAP-Rule" id="MF_00061"/>
    </source>
</evidence>
<dbReference type="InterPro" id="IPR014721">
    <property type="entry name" value="Ribsml_uS5_D2-typ_fold_subgr"/>
</dbReference>
<evidence type="ECO:0000256" key="2">
    <source>
        <dbReference type="ARBA" id="ARBA00012052"/>
    </source>
</evidence>
<reference evidence="13 14" key="1">
    <citation type="journal article" date="2013" name="Genome Announc.">
        <title>Draft Genome Sequence of the Methanotrophic Gammaproteobacterium Methyloglobulus morosus DSM 22980 Strain KoM1.</title>
        <authorList>
            <person name="Poehlein A."/>
            <person name="Deutzmann J.S."/>
            <person name="Daniel R."/>
            <person name="Simeonova D.D."/>
        </authorList>
    </citation>
    <scope>NUCLEOTIDE SEQUENCE [LARGE SCALE GENOMIC DNA]</scope>
    <source>
        <strain evidence="13 14">KoM1</strain>
    </source>
</reference>
<feature type="active site" evidence="10">
    <location>
        <position position="20"/>
    </location>
</feature>
<dbReference type="STRING" id="1116472.MGMO_88c00080"/>
<dbReference type="NCBIfam" id="TIGR00154">
    <property type="entry name" value="ispE"/>
    <property type="match status" value="1"/>
</dbReference>
<evidence type="ECO:0000256" key="6">
    <source>
        <dbReference type="ARBA" id="ARBA00022777"/>
    </source>
</evidence>
<dbReference type="InterPro" id="IPR006204">
    <property type="entry name" value="GHMP_kinase_N_dom"/>
</dbReference>
<dbReference type="Pfam" id="PF00288">
    <property type="entry name" value="GHMP_kinases_N"/>
    <property type="match status" value="1"/>
</dbReference>
<dbReference type="OrthoDB" id="9809438at2"/>
<dbReference type="PIRSF" id="PIRSF010376">
    <property type="entry name" value="IspE"/>
    <property type="match status" value="1"/>
</dbReference>
<dbReference type="EC" id="2.7.1.148" evidence="2 10"/>
<dbReference type="GO" id="GO:0019288">
    <property type="term" value="P:isopentenyl diphosphate biosynthetic process, methylerythritol 4-phosphate pathway"/>
    <property type="evidence" value="ECO:0007669"/>
    <property type="project" value="UniProtKB-UniRule"/>
</dbReference>
<evidence type="ECO:0000256" key="5">
    <source>
        <dbReference type="ARBA" id="ARBA00022741"/>
    </source>
</evidence>
<evidence type="ECO:0000256" key="8">
    <source>
        <dbReference type="ARBA" id="ARBA00023229"/>
    </source>
</evidence>
<dbReference type="InterPro" id="IPR020568">
    <property type="entry name" value="Ribosomal_Su5_D2-typ_SF"/>
</dbReference>
<dbReference type="InterPro" id="IPR004424">
    <property type="entry name" value="IspE"/>
</dbReference>
<dbReference type="GO" id="GO:0005524">
    <property type="term" value="F:ATP binding"/>
    <property type="evidence" value="ECO:0007669"/>
    <property type="project" value="UniProtKB-UniRule"/>
</dbReference>
<comment type="similarity">
    <text evidence="1 10">Belongs to the GHMP kinase family. IspE subfamily.</text>
</comment>
<feature type="domain" description="GHMP kinase N-terminal" evidence="11">
    <location>
        <begin position="76"/>
        <end position="152"/>
    </location>
</feature>
<dbReference type="PANTHER" id="PTHR43527">
    <property type="entry name" value="4-DIPHOSPHOCYTIDYL-2-C-METHYL-D-ERYTHRITOL KINASE, CHLOROPLASTIC"/>
    <property type="match status" value="1"/>
</dbReference>
<comment type="catalytic activity">
    <reaction evidence="10">
        <text>4-CDP-2-C-methyl-D-erythritol + ATP = 4-CDP-2-C-methyl-D-erythritol 2-phosphate + ADP + H(+)</text>
        <dbReference type="Rhea" id="RHEA:18437"/>
        <dbReference type="ChEBI" id="CHEBI:15378"/>
        <dbReference type="ChEBI" id="CHEBI:30616"/>
        <dbReference type="ChEBI" id="CHEBI:57823"/>
        <dbReference type="ChEBI" id="CHEBI:57919"/>
        <dbReference type="ChEBI" id="CHEBI:456216"/>
        <dbReference type="EC" id="2.7.1.148"/>
    </reaction>
</comment>
<proteinExistence type="inferred from homology"/>
<evidence type="ECO:0000256" key="9">
    <source>
        <dbReference type="ARBA" id="ARBA00032554"/>
    </source>
</evidence>
<evidence type="ECO:0000259" key="11">
    <source>
        <dbReference type="Pfam" id="PF00288"/>
    </source>
</evidence>
<organism evidence="13 14">
    <name type="scientific">Methyloglobulus morosus KoM1</name>
    <dbReference type="NCBI Taxonomy" id="1116472"/>
    <lineage>
        <taxon>Bacteria</taxon>
        <taxon>Pseudomonadati</taxon>
        <taxon>Pseudomonadota</taxon>
        <taxon>Gammaproteobacteria</taxon>
        <taxon>Methylococcales</taxon>
        <taxon>Methylococcaceae</taxon>
        <taxon>Methyloglobulus</taxon>
    </lineage>
</organism>
<comment type="caution">
    <text evidence="13">The sequence shown here is derived from an EMBL/GenBank/DDBJ whole genome shotgun (WGS) entry which is preliminary data.</text>
</comment>
<keyword evidence="6 10" id="KW-0418">Kinase</keyword>
<keyword evidence="7 10" id="KW-0067">ATP-binding</keyword>
<dbReference type="Gene3D" id="3.30.230.10">
    <property type="match status" value="1"/>
</dbReference>
<dbReference type="RefSeq" id="WP_023495124.1">
    <property type="nucleotide sequence ID" value="NZ_AYLO01000085.1"/>
</dbReference>
<evidence type="ECO:0000313" key="13">
    <source>
        <dbReference type="EMBL" id="ESS71797.1"/>
    </source>
</evidence>
<dbReference type="PATRIC" id="fig|1116472.3.peg.2407"/>
<dbReference type="eggNOG" id="COG1947">
    <property type="taxonomic scope" value="Bacteria"/>
</dbReference>
<dbReference type="EMBL" id="AYLO01000085">
    <property type="protein sequence ID" value="ESS71797.1"/>
    <property type="molecule type" value="Genomic_DNA"/>
</dbReference>
<dbReference type="UniPathway" id="UPA00056">
    <property type="reaction ID" value="UER00094"/>
</dbReference>
<dbReference type="InterPro" id="IPR013750">
    <property type="entry name" value="GHMP_kinase_C_dom"/>
</dbReference>
<keyword evidence="8 10" id="KW-0414">Isoprene biosynthesis</keyword>
<name>V5BZX5_9GAMM</name>
<dbReference type="SUPFAM" id="SSF55060">
    <property type="entry name" value="GHMP Kinase, C-terminal domain"/>
    <property type="match status" value="1"/>
</dbReference>
<dbReference type="AlphaFoldDB" id="V5BZX5"/>
<evidence type="ECO:0000256" key="4">
    <source>
        <dbReference type="ARBA" id="ARBA00022679"/>
    </source>
</evidence>
<dbReference type="SUPFAM" id="SSF54211">
    <property type="entry name" value="Ribosomal protein S5 domain 2-like"/>
    <property type="match status" value="1"/>
</dbReference>
<evidence type="ECO:0000313" key="14">
    <source>
        <dbReference type="Proteomes" id="UP000017842"/>
    </source>
</evidence>
<evidence type="ECO:0000256" key="1">
    <source>
        <dbReference type="ARBA" id="ARBA00009684"/>
    </source>
</evidence>
<comment type="pathway">
    <text evidence="10">Isoprenoid biosynthesis; isopentenyl diphosphate biosynthesis via DXP pathway; isopentenyl diphosphate from 1-deoxy-D-xylulose 5-phosphate: step 3/6.</text>
</comment>
<feature type="binding site" evidence="10">
    <location>
        <begin position="103"/>
        <end position="113"/>
    </location>
    <ligand>
        <name>ATP</name>
        <dbReference type="ChEBI" id="CHEBI:30616"/>
    </ligand>
</feature>
<evidence type="ECO:0000256" key="7">
    <source>
        <dbReference type="ARBA" id="ARBA00022840"/>
    </source>
</evidence>
<dbReference type="GO" id="GO:0016114">
    <property type="term" value="P:terpenoid biosynthetic process"/>
    <property type="evidence" value="ECO:0007669"/>
    <property type="project" value="UniProtKB-UniRule"/>
</dbReference>
<dbReference type="Proteomes" id="UP000017842">
    <property type="component" value="Unassembled WGS sequence"/>
</dbReference>
<protein>
    <recommendedName>
        <fullName evidence="3 10">4-diphosphocytidyl-2-C-methyl-D-erythritol kinase</fullName>
        <shortName evidence="10">CMK</shortName>
        <ecNumber evidence="2 10">2.7.1.148</ecNumber>
    </recommendedName>
    <alternativeName>
        <fullName evidence="9 10">4-(cytidine-5'-diphospho)-2-C-methyl-D-erythritol kinase</fullName>
    </alternativeName>
</protein>
<keyword evidence="14" id="KW-1185">Reference proteome</keyword>
<keyword evidence="5 10" id="KW-0547">Nucleotide-binding</keyword>
<dbReference type="PANTHER" id="PTHR43527:SF2">
    <property type="entry name" value="4-DIPHOSPHOCYTIDYL-2-C-METHYL-D-ERYTHRITOL KINASE, CHLOROPLASTIC"/>
    <property type="match status" value="1"/>
</dbReference>
<accession>V5BZX5</accession>
<dbReference type="InterPro" id="IPR036554">
    <property type="entry name" value="GHMP_kinase_C_sf"/>
</dbReference>
<keyword evidence="4 10" id="KW-0808">Transferase</keyword>
<dbReference type="Pfam" id="PF08544">
    <property type="entry name" value="GHMP_kinases_C"/>
    <property type="match status" value="1"/>
</dbReference>
<sequence length="295" mass="32408">MAERLTKESAWSGRWPAPAKLNLMLRIVGQREDGYHLLQTVFQFVEFCDWLTFHPVDNGEVSLLKTIPGVAESDDLTVRAAKLLKAETGCSSGVCIEVEKNLPMGGGLGGGSSDAATTLVVLNQLWGLNLPKEKLLTMGLSLGADVPVFIYGHASWGEGVGEKLSEIIVPEQWVVILKPDCHVNTKEIFSAKDLTRNSKSIKMPDFIEGDRRNDCLETVCRFYPIVDEALKDMSEFAVARLTGTGACVFAQFDSYEDASGAYQKLKGKWVSYLAKGVNRSPLFVKLDTANLNLMI</sequence>
<dbReference type="Gene3D" id="3.30.70.890">
    <property type="entry name" value="GHMP kinase, C-terminal domain"/>
    <property type="match status" value="1"/>
</dbReference>
<evidence type="ECO:0000256" key="3">
    <source>
        <dbReference type="ARBA" id="ARBA00017473"/>
    </source>
</evidence>
<gene>
    <name evidence="10 13" type="primary">ispE</name>
    <name evidence="13" type="ORF">MGMO_88c00080</name>
</gene>
<feature type="domain" description="GHMP kinase C-terminal" evidence="12">
    <location>
        <begin position="222"/>
        <end position="269"/>
    </location>
</feature>
<feature type="active site" evidence="10">
    <location>
        <position position="145"/>
    </location>
</feature>
<evidence type="ECO:0000259" key="12">
    <source>
        <dbReference type="Pfam" id="PF08544"/>
    </source>
</evidence>